<keyword evidence="2" id="KW-1185">Reference proteome</keyword>
<dbReference type="AlphaFoldDB" id="A0A239H086"/>
<proteinExistence type="predicted"/>
<dbReference type="Gene3D" id="3.30.420.40">
    <property type="match status" value="1"/>
</dbReference>
<name>A0A239H086_9NOCA</name>
<dbReference type="RefSeq" id="WP_245865419.1">
    <property type="nucleotide sequence ID" value="NZ_FZOW01000005.1"/>
</dbReference>
<protein>
    <submittedName>
        <fullName evidence="1">FGGY family of carbohydrate kinases, C-terminal domain</fullName>
    </submittedName>
</protein>
<sequence length="427" mass="43833">MATIGLSVESGAMYAVLFDQGTDAVVANRMTALDGGVATALPAAVDGMRAAARRRKLDVDAVGLVYSSDSERDELKSIVDYGSIADVSLFPASSAFLGWLARSSEFADAERVLLYYMGDAGVSISLADAATSTVSTAKTAALDSMSPEKIGSTVPLAWEVLDEAGVKANSVALFGDRSGNRDLVDILALGLGLPVVRVADADQVAALGAAVLAVDKVPAKTAKVVEALPPVVSVEPVTIVPTSTDPVPPVEARGAQPRKKLILTAALLAAVLSGGVALASTLPDDGATTAAPTETSAPAVTEVDTSLAGATSSVVIAAPPETQLPPAPAPAVEQPVFVEPEVPVTWESVQAPAPVVRQGTVETLSPIPAQAIPPNAAVVPTTVDAPQFTIPPVIPEAGKSQEQLEQEAWDRHWQHTAQWLEQEIAGN</sequence>
<dbReference type="Proteomes" id="UP000198327">
    <property type="component" value="Unassembled WGS sequence"/>
</dbReference>
<evidence type="ECO:0000313" key="1">
    <source>
        <dbReference type="EMBL" id="SNS74839.1"/>
    </source>
</evidence>
<keyword evidence="1" id="KW-0418">Kinase</keyword>
<keyword evidence="1" id="KW-0808">Transferase</keyword>
<evidence type="ECO:0000313" key="2">
    <source>
        <dbReference type="Proteomes" id="UP000198327"/>
    </source>
</evidence>
<gene>
    <name evidence="1" type="ORF">SAMN05421642_10531</name>
</gene>
<dbReference type="GO" id="GO:0016301">
    <property type="term" value="F:kinase activity"/>
    <property type="evidence" value="ECO:0007669"/>
    <property type="project" value="UniProtKB-KW"/>
</dbReference>
<reference evidence="2" key="1">
    <citation type="submission" date="2017-06" db="EMBL/GenBank/DDBJ databases">
        <authorList>
            <person name="Varghese N."/>
            <person name="Submissions S."/>
        </authorList>
    </citation>
    <scope>NUCLEOTIDE SEQUENCE [LARGE SCALE GENOMIC DNA]</scope>
    <source>
        <strain evidence="2">JCM 23211</strain>
    </source>
</reference>
<accession>A0A239H086</accession>
<organism evidence="1 2">
    <name type="scientific">Rhodococcoides kyotonense</name>
    <dbReference type="NCBI Taxonomy" id="398843"/>
    <lineage>
        <taxon>Bacteria</taxon>
        <taxon>Bacillati</taxon>
        <taxon>Actinomycetota</taxon>
        <taxon>Actinomycetes</taxon>
        <taxon>Mycobacteriales</taxon>
        <taxon>Nocardiaceae</taxon>
        <taxon>Rhodococcoides</taxon>
    </lineage>
</organism>
<dbReference type="EMBL" id="FZOW01000005">
    <property type="protein sequence ID" value="SNS74839.1"/>
    <property type="molecule type" value="Genomic_DNA"/>
</dbReference>